<dbReference type="Pfam" id="PF19803">
    <property type="entry name" value="DUF6286"/>
    <property type="match status" value="1"/>
</dbReference>
<dbReference type="InterPro" id="IPR046253">
    <property type="entry name" value="DUF6286"/>
</dbReference>
<evidence type="ECO:0000259" key="3">
    <source>
        <dbReference type="Pfam" id="PF19803"/>
    </source>
</evidence>
<keyword evidence="2" id="KW-1133">Transmembrane helix</keyword>
<evidence type="ECO:0000313" key="4">
    <source>
        <dbReference type="EMBL" id="MCK8678975.1"/>
    </source>
</evidence>
<comment type="caution">
    <text evidence="4">The sequence shown here is derived from an EMBL/GenBank/DDBJ whole genome shotgun (WGS) entry which is preliminary data.</text>
</comment>
<sequence length="225" mass="23833">MNAAEPDPDPAPTRQVAMTKTGTGGTDKSTGTDGTPAAEAPASSRRRGRFWSVRRVPATLLALVLLGGSGLLLYDLASVRAGRPGMRWRRALTEDLATRPLDNVWTVVAAAVAVVLGVWLLALALTPGLRAVLTMRPGPHGLRAGLGRDVVERVLHDRAMAVPGVRSVRVRAKRHKAAVRAVAHFRELPEVRGDVEAALAAGVRELGLARPPAVAVHVVRPPGKR</sequence>
<evidence type="ECO:0000256" key="2">
    <source>
        <dbReference type="SAM" id="Phobius"/>
    </source>
</evidence>
<gene>
    <name evidence="4" type="ORF">M1O15_16565</name>
</gene>
<evidence type="ECO:0000256" key="1">
    <source>
        <dbReference type="SAM" id="MobiDB-lite"/>
    </source>
</evidence>
<name>A0ABT0ICE1_9ACTN</name>
<proteinExistence type="predicted"/>
<keyword evidence="5" id="KW-1185">Reference proteome</keyword>
<evidence type="ECO:0000313" key="5">
    <source>
        <dbReference type="Proteomes" id="UP001522868"/>
    </source>
</evidence>
<dbReference type="EMBL" id="JALPTH010000015">
    <property type="protein sequence ID" value="MCK8678975.1"/>
    <property type="molecule type" value="Genomic_DNA"/>
</dbReference>
<organism evidence="4 5">
    <name type="scientific">Streptomyces lichenis</name>
    <dbReference type="NCBI Taxonomy" id="2306967"/>
    <lineage>
        <taxon>Bacteria</taxon>
        <taxon>Bacillati</taxon>
        <taxon>Actinomycetota</taxon>
        <taxon>Actinomycetes</taxon>
        <taxon>Kitasatosporales</taxon>
        <taxon>Streptomycetaceae</taxon>
        <taxon>Streptomyces</taxon>
    </lineage>
</organism>
<feature type="transmembrane region" description="Helical" evidence="2">
    <location>
        <begin position="56"/>
        <end position="74"/>
    </location>
</feature>
<keyword evidence="2" id="KW-0812">Transmembrane</keyword>
<reference evidence="4 5" key="1">
    <citation type="submission" date="2022-04" db="EMBL/GenBank/DDBJ databases">
        <title>Streptomyces sp. nov. LCR6-01 isolated from Lichen of Dirinaria sp.</title>
        <authorList>
            <person name="Kanchanasin P."/>
            <person name="Tanasupawat S."/>
            <person name="Phongsopitanun W."/>
        </authorList>
    </citation>
    <scope>NUCLEOTIDE SEQUENCE [LARGE SCALE GENOMIC DNA]</scope>
    <source>
        <strain evidence="4 5">LCR6-01</strain>
    </source>
</reference>
<dbReference type="Proteomes" id="UP001522868">
    <property type="component" value="Unassembled WGS sequence"/>
</dbReference>
<accession>A0ABT0ICE1</accession>
<protein>
    <submittedName>
        <fullName evidence="4">DUF6286 domain-containing protein</fullName>
    </submittedName>
</protein>
<feature type="transmembrane region" description="Helical" evidence="2">
    <location>
        <begin position="104"/>
        <end position="126"/>
    </location>
</feature>
<keyword evidence="2" id="KW-0472">Membrane</keyword>
<feature type="compositionally biased region" description="Low complexity" evidence="1">
    <location>
        <begin position="26"/>
        <end position="43"/>
    </location>
</feature>
<feature type="domain" description="DUF6286" evidence="3">
    <location>
        <begin position="115"/>
        <end position="218"/>
    </location>
</feature>
<feature type="region of interest" description="Disordered" evidence="1">
    <location>
        <begin position="1"/>
        <end position="44"/>
    </location>
</feature>
<dbReference type="RefSeq" id="WP_248634639.1">
    <property type="nucleotide sequence ID" value="NZ_JALPTH010000015.1"/>
</dbReference>